<dbReference type="AlphaFoldDB" id="A0AAW1K119"/>
<feature type="domain" description="Chitin-binding type-2" evidence="7">
    <location>
        <begin position="342"/>
        <end position="398"/>
    </location>
</feature>
<dbReference type="Pfam" id="PF01607">
    <property type="entry name" value="CBM_14"/>
    <property type="match status" value="6"/>
</dbReference>
<dbReference type="InterPro" id="IPR002557">
    <property type="entry name" value="Chitin-bd_dom"/>
</dbReference>
<dbReference type="Proteomes" id="UP001458880">
    <property type="component" value="Unassembled WGS sequence"/>
</dbReference>
<dbReference type="GO" id="GO:0008061">
    <property type="term" value="F:chitin binding"/>
    <property type="evidence" value="ECO:0007669"/>
    <property type="project" value="UniProtKB-KW"/>
</dbReference>
<dbReference type="SUPFAM" id="SSF57625">
    <property type="entry name" value="Invertebrate chitin-binding proteins"/>
    <property type="match status" value="6"/>
</dbReference>
<evidence type="ECO:0000313" key="8">
    <source>
        <dbReference type="EMBL" id="KAK9711184.1"/>
    </source>
</evidence>
<name>A0AAW1K119_POPJA</name>
<feature type="region of interest" description="Disordered" evidence="6">
    <location>
        <begin position="292"/>
        <end position="313"/>
    </location>
</feature>
<dbReference type="SMART" id="SM00494">
    <property type="entry name" value="ChtBD2"/>
    <property type="match status" value="6"/>
</dbReference>
<feature type="domain" description="Chitin-binding type-2" evidence="7">
    <location>
        <begin position="782"/>
        <end position="836"/>
    </location>
</feature>
<gene>
    <name evidence="8" type="ORF">QE152_g25587</name>
</gene>
<dbReference type="InterPro" id="IPR036508">
    <property type="entry name" value="Chitin-bd_dom_sf"/>
</dbReference>
<feature type="domain" description="Chitin-binding type-2" evidence="7">
    <location>
        <begin position="416"/>
        <end position="472"/>
    </location>
</feature>
<feature type="domain" description="Chitin-binding type-2" evidence="7">
    <location>
        <begin position="589"/>
        <end position="645"/>
    </location>
</feature>
<reference evidence="8 9" key="1">
    <citation type="journal article" date="2024" name="BMC Genomics">
        <title>De novo assembly and annotation of Popillia japonica's genome with initial clues to its potential as an invasive pest.</title>
        <authorList>
            <person name="Cucini C."/>
            <person name="Boschi S."/>
            <person name="Funari R."/>
            <person name="Cardaioli E."/>
            <person name="Iannotti N."/>
            <person name="Marturano G."/>
            <person name="Paoli F."/>
            <person name="Bruttini M."/>
            <person name="Carapelli A."/>
            <person name="Frati F."/>
            <person name="Nardi F."/>
        </authorList>
    </citation>
    <scope>NUCLEOTIDE SEQUENCE [LARGE SCALE GENOMIC DNA]</scope>
    <source>
        <strain evidence="8">DMR45628</strain>
    </source>
</reference>
<keyword evidence="9" id="KW-1185">Reference proteome</keyword>
<evidence type="ECO:0000313" key="9">
    <source>
        <dbReference type="Proteomes" id="UP001458880"/>
    </source>
</evidence>
<dbReference type="GO" id="GO:0005576">
    <property type="term" value="C:extracellular region"/>
    <property type="evidence" value="ECO:0007669"/>
    <property type="project" value="InterPro"/>
</dbReference>
<keyword evidence="2" id="KW-0732">Signal</keyword>
<evidence type="ECO:0000256" key="1">
    <source>
        <dbReference type="ARBA" id="ARBA00022669"/>
    </source>
</evidence>
<accession>A0AAW1K119</accession>
<dbReference type="PANTHER" id="PTHR23301:SF0">
    <property type="entry name" value="CHITIN-BINDING TYPE-2 DOMAIN-CONTAINING PROTEIN-RELATED"/>
    <property type="match status" value="1"/>
</dbReference>
<evidence type="ECO:0000256" key="2">
    <source>
        <dbReference type="ARBA" id="ARBA00022729"/>
    </source>
</evidence>
<proteinExistence type="predicted"/>
<keyword evidence="5" id="KW-0325">Glycoprotein</keyword>
<evidence type="ECO:0000256" key="5">
    <source>
        <dbReference type="ARBA" id="ARBA00023180"/>
    </source>
</evidence>
<dbReference type="PANTHER" id="PTHR23301">
    <property type="entry name" value="CHITIN BINDING PERITROPHIN-A"/>
    <property type="match status" value="1"/>
</dbReference>
<keyword evidence="1" id="KW-0147">Chitin-binding</keyword>
<dbReference type="EMBL" id="JASPKY010000283">
    <property type="protein sequence ID" value="KAK9711184.1"/>
    <property type="molecule type" value="Genomic_DNA"/>
</dbReference>
<comment type="caution">
    <text evidence="8">The sequence shown here is derived from an EMBL/GenBank/DDBJ whole genome shotgun (WGS) entry which is preliminary data.</text>
</comment>
<evidence type="ECO:0000256" key="6">
    <source>
        <dbReference type="SAM" id="MobiDB-lite"/>
    </source>
</evidence>
<evidence type="ECO:0000259" key="7">
    <source>
        <dbReference type="PROSITE" id="PS50940"/>
    </source>
</evidence>
<dbReference type="Gene3D" id="2.170.140.10">
    <property type="entry name" value="Chitin binding domain"/>
    <property type="match status" value="6"/>
</dbReference>
<evidence type="ECO:0000256" key="4">
    <source>
        <dbReference type="ARBA" id="ARBA00023157"/>
    </source>
</evidence>
<feature type="domain" description="Chitin-binding type-2" evidence="7">
    <location>
        <begin position="28"/>
        <end position="84"/>
    </location>
</feature>
<feature type="domain" description="Chitin-binding type-2" evidence="7">
    <location>
        <begin position="683"/>
        <end position="736"/>
    </location>
</feature>
<keyword evidence="3" id="KW-0677">Repeat</keyword>
<feature type="compositionally biased region" description="Polar residues" evidence="6">
    <location>
        <begin position="293"/>
        <end position="309"/>
    </location>
</feature>
<organism evidence="8 9">
    <name type="scientific">Popillia japonica</name>
    <name type="common">Japanese beetle</name>
    <dbReference type="NCBI Taxonomy" id="7064"/>
    <lineage>
        <taxon>Eukaryota</taxon>
        <taxon>Metazoa</taxon>
        <taxon>Ecdysozoa</taxon>
        <taxon>Arthropoda</taxon>
        <taxon>Hexapoda</taxon>
        <taxon>Insecta</taxon>
        <taxon>Pterygota</taxon>
        <taxon>Neoptera</taxon>
        <taxon>Endopterygota</taxon>
        <taxon>Coleoptera</taxon>
        <taxon>Polyphaga</taxon>
        <taxon>Scarabaeiformia</taxon>
        <taxon>Scarabaeidae</taxon>
        <taxon>Rutelinae</taxon>
        <taxon>Popillia</taxon>
    </lineage>
</organism>
<protein>
    <submittedName>
        <fullName evidence="8">Chitin binding Peritrophin-A domain</fullName>
    </submittedName>
</protein>
<evidence type="ECO:0000256" key="3">
    <source>
        <dbReference type="ARBA" id="ARBA00022737"/>
    </source>
</evidence>
<sequence>MIYNHNLKTCDFSTKCQQSKSSLIGDPEISCDSKPNGLYRHPTTCTKFIRCQNGAVHIHDCASGTLFNPVDKNCDFPHNVNCNVDNDNRNNENETEEERWQRYWDKETEEERWQRYWDKQNPSGSRYKTTSWQDQWDQNQNSQWDQDQNKIYKMKTTGRIASWQDQWDQNQNSQWDQDQNKIYKMKTTGRIIYIPPENVTANKFTRAGIKTLSWHYQESPNIIVHHNYSKVILHQPDEPKNYNYSHSTSNINSNQKLVINDQLDEFRTTQQENQDLNQDSLRNKLKLIREQIPNPTAEDSTTRPFTNAHSGGYPPVKSEKLRLKLLVNPQEIRSAHEEIEVYKKCPSGATGQFVTELSCNQFLNCWKGRGYIQNCPPGTLFNPRTLQCDFKHKVSCVSGPRQAALTEKEALSEALQARCPQGFSGIIPHYTNCAKFINCNNGVEFVMDCAPGTLFDTKTNMCDYPHKATCADKEDNEDDVTNNKLLTIHGYNSNITYQIPARNINDHLQEFKYHNLNRQGRYDKVGINDHLGQFGDSNLVEALATAEHNQWFTQTPIYIGNVTSTSKIDFGHQNKPHHGYPKATPNETSPKCPAGASGLFPHPTICEKFLNCDHGRTFIQDCGPGTVFNPNFKVCDFPYNVDCDTKTAVADLDQTAGEIEEDTNRNYRMVAGLTEAFSMGITQSYCENKSGFWIYPQNCSRFIFCNDGQLFIGICSEDMNFNPEKADCREDIDCLSVLNQYGGGQQPDVQDLSTEYWRINTQYQYFKLVSIGNEALVLGLDNSFCQINPGFSIHPRDCSKFLLCTSTGVLLLGVCNSKTYYNPQIQSCQTTPKCDHIRQFGTQNFGRENWQANTQYQYFRLISIGNEGYALGLDRNFCQNNPGFSIHPRNCSPK</sequence>
<dbReference type="PROSITE" id="PS50940">
    <property type="entry name" value="CHIT_BIND_II"/>
    <property type="match status" value="6"/>
</dbReference>
<keyword evidence="4" id="KW-1015">Disulfide bond</keyword>
<dbReference type="InterPro" id="IPR051940">
    <property type="entry name" value="Chitin_bind-dev_reg"/>
</dbReference>